<dbReference type="Gene3D" id="3.40.50.1820">
    <property type="entry name" value="alpha/beta hydrolase"/>
    <property type="match status" value="1"/>
</dbReference>
<dbReference type="Proteomes" id="UP000500791">
    <property type="component" value="Chromosome"/>
</dbReference>
<dbReference type="InterPro" id="IPR002168">
    <property type="entry name" value="Lipase_GDXG_HIS_AS"/>
</dbReference>
<dbReference type="PROSITE" id="PS01173">
    <property type="entry name" value="LIPASE_GDXG_HIS"/>
    <property type="match status" value="1"/>
</dbReference>
<name>A0A6G7VHR9_9RHOB</name>
<keyword evidence="2 4" id="KW-0378">Hydrolase</keyword>
<keyword evidence="5" id="KW-1185">Reference proteome</keyword>
<accession>A0A6G7VHR9</accession>
<dbReference type="InterPro" id="IPR050300">
    <property type="entry name" value="GDXG_lipolytic_enzyme"/>
</dbReference>
<dbReference type="AlphaFoldDB" id="A0A6G7VHR9"/>
<evidence type="ECO:0000313" key="4">
    <source>
        <dbReference type="EMBL" id="QIK39440.1"/>
    </source>
</evidence>
<dbReference type="PANTHER" id="PTHR48081:SF8">
    <property type="entry name" value="ALPHA_BETA HYDROLASE FOLD-3 DOMAIN-CONTAINING PROTEIN-RELATED"/>
    <property type="match status" value="1"/>
</dbReference>
<dbReference type="KEGG" id="mon:G8E03_00910"/>
<dbReference type="SUPFAM" id="SSF53474">
    <property type="entry name" value="alpha/beta-Hydrolases"/>
    <property type="match status" value="1"/>
</dbReference>
<dbReference type="InterPro" id="IPR029058">
    <property type="entry name" value="AB_hydrolase_fold"/>
</dbReference>
<evidence type="ECO:0000256" key="1">
    <source>
        <dbReference type="ARBA" id="ARBA00010515"/>
    </source>
</evidence>
<protein>
    <submittedName>
        <fullName evidence="4">Alpha/beta hydrolase</fullName>
    </submittedName>
</protein>
<dbReference type="EMBL" id="CP049811">
    <property type="protein sequence ID" value="QIK39440.1"/>
    <property type="molecule type" value="Genomic_DNA"/>
</dbReference>
<dbReference type="Pfam" id="PF07859">
    <property type="entry name" value="Abhydrolase_3"/>
    <property type="match status" value="1"/>
</dbReference>
<comment type="similarity">
    <text evidence="1">Belongs to the 'GDXG' lipolytic enzyme family.</text>
</comment>
<dbReference type="RefSeq" id="WP_166187577.1">
    <property type="nucleotide sequence ID" value="NZ_CP049811.1"/>
</dbReference>
<dbReference type="GO" id="GO:0016787">
    <property type="term" value="F:hydrolase activity"/>
    <property type="evidence" value="ECO:0007669"/>
    <property type="project" value="UniProtKB-KW"/>
</dbReference>
<evidence type="ECO:0000313" key="5">
    <source>
        <dbReference type="Proteomes" id="UP000500791"/>
    </source>
</evidence>
<sequence>MSFRLTLLNLFYRYVERPLLARATDFGRVGARLDRQAARLHEPAGTHANPVRIPYEDGWIDARWISTGRASRSKVILFFHGGAYLFGSSTSHRPLAAAMADRTRARVLIPDYRLAPNHRFPAAIEDAVSCYRHLLKVGHAPEDIALLGDSAGGGMVMALLHLCGTTDLPYPACAVAFSPWVDMTLSGASHGRNAQREVLLPGRRIPEARDQYLGSAPTDDPRASPVFGTFDGAPPVLIQASRAEILEDDARAMAATLSRQGVDVQVDFWEKTPHCWQHLQGRLPEADDALDKAGAFVRRHLGTDPLETDRQAR</sequence>
<dbReference type="PANTHER" id="PTHR48081">
    <property type="entry name" value="AB HYDROLASE SUPERFAMILY PROTEIN C4A8.06C"/>
    <property type="match status" value="1"/>
</dbReference>
<organism evidence="4 5">
    <name type="scientific">Pontivivens nitratireducens</name>
    <dbReference type="NCBI Taxonomy" id="2758038"/>
    <lineage>
        <taxon>Bacteria</taxon>
        <taxon>Pseudomonadati</taxon>
        <taxon>Pseudomonadota</taxon>
        <taxon>Alphaproteobacteria</taxon>
        <taxon>Rhodobacterales</taxon>
        <taxon>Paracoccaceae</taxon>
        <taxon>Pontivivens</taxon>
    </lineage>
</organism>
<gene>
    <name evidence="4" type="ORF">G8E03_00910</name>
</gene>
<feature type="domain" description="Alpha/beta hydrolase fold-3" evidence="3">
    <location>
        <begin position="76"/>
        <end position="277"/>
    </location>
</feature>
<evidence type="ECO:0000256" key="2">
    <source>
        <dbReference type="ARBA" id="ARBA00022801"/>
    </source>
</evidence>
<reference evidence="4 5" key="1">
    <citation type="submission" date="2020-03" db="EMBL/GenBank/DDBJ databases">
        <title>Complete genome sequence of Monaibacterium sp. ALG8 with diverse plasmids.</title>
        <authorList>
            <person name="Sun C."/>
        </authorList>
    </citation>
    <scope>NUCLEOTIDE SEQUENCE [LARGE SCALE GENOMIC DNA]</scope>
    <source>
        <strain evidence="4 5">ALG8</strain>
    </source>
</reference>
<evidence type="ECO:0000259" key="3">
    <source>
        <dbReference type="Pfam" id="PF07859"/>
    </source>
</evidence>
<proteinExistence type="inferred from homology"/>
<dbReference type="InterPro" id="IPR013094">
    <property type="entry name" value="AB_hydrolase_3"/>
</dbReference>